<feature type="transmembrane region" description="Helical" evidence="10">
    <location>
        <begin position="1094"/>
        <end position="1116"/>
    </location>
</feature>
<evidence type="ECO:0000256" key="1">
    <source>
        <dbReference type="ARBA" id="ARBA00004651"/>
    </source>
</evidence>
<keyword evidence="8 10" id="KW-0472">Membrane</keyword>
<keyword evidence="2" id="KW-0813">Transport</keyword>
<dbReference type="Proteomes" id="UP000243081">
    <property type="component" value="Unassembled WGS sequence"/>
</dbReference>
<dbReference type="PROSITE" id="PS50929">
    <property type="entry name" value="ABC_TM1F"/>
    <property type="match status" value="2"/>
</dbReference>
<keyword evidence="3" id="KW-1003">Cell membrane</keyword>
<feature type="domain" description="ABC transporter" evidence="11">
    <location>
        <begin position="595"/>
        <end position="820"/>
    </location>
</feature>
<dbReference type="PANTHER" id="PTHR24223:SF399">
    <property type="entry name" value="ABC TRANSPORTER ATNG"/>
    <property type="match status" value="1"/>
</dbReference>
<dbReference type="PROSITE" id="PS50893">
    <property type="entry name" value="ABC_TRANSPORTER_2"/>
    <property type="match status" value="2"/>
</dbReference>
<feature type="transmembrane region" description="Helical" evidence="10">
    <location>
        <begin position="997"/>
        <end position="1025"/>
    </location>
</feature>
<feature type="transmembrane region" description="Helical" evidence="10">
    <location>
        <begin position="27"/>
        <end position="48"/>
    </location>
</feature>
<evidence type="ECO:0000256" key="8">
    <source>
        <dbReference type="ARBA" id="ARBA00023136"/>
    </source>
</evidence>
<sequence length="1429" mass="156540">MATSTDEAFWPPIGPIFDLTLKFEETVFSLAFSSVAVALSVFLFRHYCQQPVCARNGMLLWAKLATTGVIVASQMATLIFGAVEAHHGTTTTIPAASIEVLAAACLAGIVYLEHRHAVRSSAFTAIYLLLSITFDTVKGRSLFLRPGLVVLGNMAEATAGMKLLLLALQELSKRPLLIDDTLRQNSGLETTSGFVSRVLFLFLKPVFATGFRTELLMRHLSQLDPELSSEVLYRRMEPYWRRRQTNPSSNELLKASFKAWKGCVAGLVFSRLVVTAFNFSQPFVLRRVIDLVDKPTVELNDMKERGGVQAAATFMFIGIALSNTTHAHLMNRFVTRLRGGLVALIIHKEHTITEAEAKRSAAVTLMTADIDGITTGIPQCLQIPIGILEIVLGMYVLSRFIGISAFSVFGPLVVSTIAAYFISRRMATRLSEWNEGIEVRVAKTAKVLPQITAIKMLGLGPTVGIFLQHLRDQEITISRSFRRFQALGMGPILVGDLMTPVVVIAAALFRPSFHGQMSAAEVFPILTIVSIIQRPLLAVLETFSRWGNMLACFSRIQKFLCLPEKRDRSSAAVARPGSTSSGCPEASHPSSLVQFRQTDIAPLGMKEPLLRKVSFDMAPSSTTGLVGLTGGGKSTIVQSILGQSEVLGGSISVKTDEIGYCGENVWLRDTTIRENIIGDLEFNQARFTRVIRACFLEEDLEWLPGGAEYVVGTNGSNLSGGQRQRVGIARSAYAEYRITILDDAFSSLDPETAASILHHLIGSNGIFPQAGCSVLIVTHLPGCLALIDQLLVLKGASCTVLKEKRQIAEYRERVSSNPVTSTHDVAVREERREQRALRTSLEGNTAVMPFSNAALRQRGDVRLYSLFIRPIGWVKMGLYTVFTSVFAAGEVIPEIYLRIWIETNPDKSELFIGYVGVVAATCATGCLVYWFLYAKLSPRASSQLHRRLVNSTMGSTLRFLSTTKTGVLLNQYSQDMTLLSRNLPAAFLRTIHCGTNAIIQIGIILAGATYLAGTLPAILIALFFIQRYYLRTSRQIRHLDLEAKAPLHTYFEETAAGLTHIQTFRWQDPNVKRGILLLEESQKPFYVFLAVQQWLGMVLGLLAAALGTLLVALALFIDQSSSSSSIGLSFMGLIYLNIALQNTMVAWTELETASGALARLSLFEEQTPQELRQSSQGLPRDWPSKGRVDMRNVSASYTPENDDSQPALRDVSLSISSGQRIGVIGRSGSGKSSLFLTILGFIAYEGEIKIDGIDIASISVDDLRSRIVTITQDQVQFDATIRTNLLPLTMNNGSSDMDEKGKKRDLDLEKLLKSLHIWTPLAEKGGLDAMLDGVGYSKGQMQLLCIARAVLRQRETGSRLVLVDEGTSSVDADTEEIANRVMKENFAGCTVLTIAHRASAMADCDGLVRLDRGATVNPNSNSATESAVE</sequence>
<dbReference type="InterPro" id="IPR027417">
    <property type="entry name" value="P-loop_NTPase"/>
</dbReference>
<dbReference type="SUPFAM" id="SSF90123">
    <property type="entry name" value="ABC transporter transmembrane region"/>
    <property type="match status" value="2"/>
</dbReference>
<evidence type="ECO:0000256" key="7">
    <source>
        <dbReference type="ARBA" id="ARBA00022989"/>
    </source>
</evidence>
<keyword evidence="5" id="KW-0547">Nucleotide-binding</keyword>
<evidence type="ECO:0000256" key="2">
    <source>
        <dbReference type="ARBA" id="ARBA00022448"/>
    </source>
</evidence>
<dbReference type="GO" id="GO:0005524">
    <property type="term" value="F:ATP binding"/>
    <property type="evidence" value="ECO:0007669"/>
    <property type="project" value="UniProtKB-KW"/>
</dbReference>
<evidence type="ECO:0000256" key="4">
    <source>
        <dbReference type="ARBA" id="ARBA00022692"/>
    </source>
</evidence>
<dbReference type="GO" id="GO:0005886">
    <property type="term" value="C:plasma membrane"/>
    <property type="evidence" value="ECO:0007669"/>
    <property type="project" value="UniProtKB-SubCell"/>
</dbReference>
<dbReference type="SUPFAM" id="SSF52540">
    <property type="entry name" value="P-loop containing nucleoside triphosphate hydrolases"/>
    <property type="match status" value="2"/>
</dbReference>
<feature type="domain" description="ABC transmembrane type-1" evidence="12">
    <location>
        <begin position="895"/>
        <end position="1152"/>
    </location>
</feature>
<name>A0A179IJL0_CORDF</name>
<dbReference type="GO" id="GO:0016887">
    <property type="term" value="F:ATP hydrolysis activity"/>
    <property type="evidence" value="ECO:0007669"/>
    <property type="project" value="InterPro"/>
</dbReference>
<keyword evidence="6" id="KW-0067">ATP-binding</keyword>
<feature type="transmembrane region" description="Helical" evidence="10">
    <location>
        <begin position="60"/>
        <end position="81"/>
    </location>
</feature>
<accession>A0A179IJL0</accession>
<feature type="transmembrane region" description="Helical" evidence="10">
    <location>
        <begin position="400"/>
        <end position="422"/>
    </location>
</feature>
<feature type="region of interest" description="Disordered" evidence="9">
    <location>
        <begin position="1168"/>
        <end position="1187"/>
    </location>
</feature>
<evidence type="ECO:0000256" key="9">
    <source>
        <dbReference type="SAM" id="MobiDB-lite"/>
    </source>
</evidence>
<dbReference type="CDD" id="cd18580">
    <property type="entry name" value="ABC_6TM_ABCC_D2"/>
    <property type="match status" value="1"/>
</dbReference>
<dbReference type="Pfam" id="PF00005">
    <property type="entry name" value="ABC_tran"/>
    <property type="match status" value="2"/>
</dbReference>
<comment type="subcellular location">
    <subcellularLocation>
        <location evidence="1">Cell membrane</location>
        <topology evidence="1">Multi-pass membrane protein</topology>
    </subcellularLocation>
</comment>
<evidence type="ECO:0000256" key="6">
    <source>
        <dbReference type="ARBA" id="ARBA00022840"/>
    </source>
</evidence>
<dbReference type="Gene3D" id="1.20.1560.10">
    <property type="entry name" value="ABC transporter type 1, transmembrane domain"/>
    <property type="match status" value="2"/>
</dbReference>
<gene>
    <name evidence="13" type="ORF">LLEC1_05008</name>
</gene>
<evidence type="ECO:0000313" key="13">
    <source>
        <dbReference type="EMBL" id="OAR02082.1"/>
    </source>
</evidence>
<feature type="transmembrane region" description="Helical" evidence="10">
    <location>
        <begin position="911"/>
        <end position="932"/>
    </location>
</feature>
<feature type="non-terminal residue" evidence="13">
    <location>
        <position position="1429"/>
    </location>
</feature>
<evidence type="ECO:0000256" key="3">
    <source>
        <dbReference type="ARBA" id="ARBA00022475"/>
    </source>
</evidence>
<feature type="transmembrane region" description="Helical" evidence="10">
    <location>
        <begin position="486"/>
        <end position="510"/>
    </location>
</feature>
<dbReference type="Gene3D" id="3.40.50.300">
    <property type="entry name" value="P-loop containing nucleotide triphosphate hydrolases"/>
    <property type="match status" value="2"/>
</dbReference>
<evidence type="ECO:0000256" key="5">
    <source>
        <dbReference type="ARBA" id="ARBA00022741"/>
    </source>
</evidence>
<dbReference type="InterPro" id="IPR017871">
    <property type="entry name" value="ABC_transporter-like_CS"/>
</dbReference>
<evidence type="ECO:0000313" key="14">
    <source>
        <dbReference type="Proteomes" id="UP000243081"/>
    </source>
</evidence>
<dbReference type="InterPro" id="IPR011527">
    <property type="entry name" value="ABC1_TM_dom"/>
</dbReference>
<dbReference type="PANTHER" id="PTHR24223">
    <property type="entry name" value="ATP-BINDING CASSETTE SUB-FAMILY C"/>
    <property type="match status" value="1"/>
</dbReference>
<dbReference type="PROSITE" id="PS00211">
    <property type="entry name" value="ABC_TRANSPORTER_1"/>
    <property type="match status" value="2"/>
</dbReference>
<dbReference type="Pfam" id="PF00664">
    <property type="entry name" value="ABC_membrane"/>
    <property type="match status" value="2"/>
</dbReference>
<evidence type="ECO:0000259" key="12">
    <source>
        <dbReference type="PROSITE" id="PS50929"/>
    </source>
</evidence>
<comment type="caution">
    <text evidence="13">The sequence shown here is derived from an EMBL/GenBank/DDBJ whole genome shotgun (WGS) entry which is preliminary data.</text>
</comment>
<dbReference type="SMART" id="SM00382">
    <property type="entry name" value="AAA"/>
    <property type="match status" value="2"/>
</dbReference>
<feature type="transmembrane region" description="Helical" evidence="10">
    <location>
        <begin position="93"/>
        <end position="112"/>
    </location>
</feature>
<dbReference type="InterPro" id="IPR003593">
    <property type="entry name" value="AAA+_ATPase"/>
</dbReference>
<feature type="transmembrane region" description="Helical" evidence="10">
    <location>
        <begin position="117"/>
        <end position="134"/>
    </location>
</feature>
<protein>
    <recommendedName>
        <fullName evidence="15">ABC transporter domain-containing protein</fullName>
    </recommendedName>
</protein>
<feature type="domain" description="ABC transporter" evidence="11">
    <location>
        <begin position="1188"/>
        <end position="1427"/>
    </location>
</feature>
<feature type="transmembrane region" description="Helical" evidence="10">
    <location>
        <begin position="876"/>
        <end position="899"/>
    </location>
</feature>
<dbReference type="OMA" id="CLEIPIG"/>
<evidence type="ECO:0008006" key="15">
    <source>
        <dbReference type="Google" id="ProtNLM"/>
    </source>
</evidence>
<evidence type="ECO:0000256" key="10">
    <source>
        <dbReference type="SAM" id="Phobius"/>
    </source>
</evidence>
<dbReference type="InterPro" id="IPR044726">
    <property type="entry name" value="ABCC_6TM_D2"/>
</dbReference>
<dbReference type="GO" id="GO:0140359">
    <property type="term" value="F:ABC-type transporter activity"/>
    <property type="evidence" value="ECO:0007669"/>
    <property type="project" value="InterPro"/>
</dbReference>
<dbReference type="EMBL" id="LUKN01000865">
    <property type="protein sequence ID" value="OAR02082.1"/>
    <property type="molecule type" value="Genomic_DNA"/>
</dbReference>
<feature type="domain" description="ABC transmembrane type-1" evidence="12">
    <location>
        <begin position="265"/>
        <end position="548"/>
    </location>
</feature>
<keyword evidence="4 10" id="KW-0812">Transmembrane</keyword>
<dbReference type="InterPro" id="IPR036640">
    <property type="entry name" value="ABC1_TM_sf"/>
</dbReference>
<reference evidence="13 14" key="1">
    <citation type="submission" date="2016-03" db="EMBL/GenBank/DDBJ databases">
        <title>Fine-scale spatial genetic structure of a fungal parasite of coffee scale insects.</title>
        <authorList>
            <person name="Jackson D."/>
            <person name="Zemenick K.A."/>
            <person name="Malloure B."/>
            <person name="Quandt C.A."/>
            <person name="James T.Y."/>
        </authorList>
    </citation>
    <scope>NUCLEOTIDE SEQUENCE [LARGE SCALE GENOMIC DNA]</scope>
    <source>
        <strain evidence="13 14">UM487</strain>
    </source>
</reference>
<organism evidence="13 14">
    <name type="scientific">Cordyceps confragosa</name>
    <name type="common">Lecanicillium lecanii</name>
    <dbReference type="NCBI Taxonomy" id="2714763"/>
    <lineage>
        <taxon>Eukaryota</taxon>
        <taxon>Fungi</taxon>
        <taxon>Dikarya</taxon>
        <taxon>Ascomycota</taxon>
        <taxon>Pezizomycotina</taxon>
        <taxon>Sordariomycetes</taxon>
        <taxon>Hypocreomycetidae</taxon>
        <taxon>Hypocreales</taxon>
        <taxon>Cordycipitaceae</taxon>
        <taxon>Akanthomyces</taxon>
    </lineage>
</organism>
<dbReference type="InterPro" id="IPR050173">
    <property type="entry name" value="ABC_transporter_C-like"/>
</dbReference>
<proteinExistence type="predicted"/>
<keyword evidence="7 10" id="KW-1133">Transmembrane helix</keyword>
<feature type="compositionally biased region" description="Polar residues" evidence="9">
    <location>
        <begin position="1168"/>
        <end position="1177"/>
    </location>
</feature>
<evidence type="ECO:0000259" key="11">
    <source>
        <dbReference type="PROSITE" id="PS50893"/>
    </source>
</evidence>
<keyword evidence="14" id="KW-1185">Reference proteome</keyword>
<dbReference type="OrthoDB" id="4868146at2759"/>
<dbReference type="Pfam" id="PF24357">
    <property type="entry name" value="TMD0_ABC"/>
    <property type="match status" value="1"/>
</dbReference>
<dbReference type="InterPro" id="IPR056227">
    <property type="entry name" value="TMD0_ABC"/>
</dbReference>
<dbReference type="InterPro" id="IPR003439">
    <property type="entry name" value="ABC_transporter-like_ATP-bd"/>
</dbReference>